<evidence type="ECO:0000256" key="3">
    <source>
        <dbReference type="ARBA" id="ARBA00022801"/>
    </source>
</evidence>
<dbReference type="GO" id="GO:0016787">
    <property type="term" value="F:hydrolase activity"/>
    <property type="evidence" value="ECO:0007669"/>
    <property type="project" value="UniProtKB-KW"/>
</dbReference>
<dbReference type="Pfam" id="PF13419">
    <property type="entry name" value="HAD_2"/>
    <property type="match status" value="1"/>
</dbReference>
<dbReference type="AlphaFoldDB" id="A0A7Y3WRR3"/>
<dbReference type="SFLD" id="SFLDG01129">
    <property type="entry name" value="C1.5:_HAD__Beta-PGM__Phosphata"/>
    <property type="match status" value="1"/>
</dbReference>
<dbReference type="CDD" id="cd16423">
    <property type="entry name" value="HAD_BPGM-like"/>
    <property type="match status" value="1"/>
</dbReference>
<keyword evidence="3" id="KW-0378">Hydrolase</keyword>
<keyword evidence="2" id="KW-0479">Metal-binding</keyword>
<evidence type="ECO:0000256" key="2">
    <source>
        <dbReference type="ARBA" id="ARBA00022723"/>
    </source>
</evidence>
<dbReference type="FunFam" id="3.40.50.1000:FF:000036">
    <property type="entry name" value="HAD family hydrolase"/>
    <property type="match status" value="1"/>
</dbReference>
<dbReference type="SUPFAM" id="SSF56784">
    <property type="entry name" value="HAD-like"/>
    <property type="match status" value="1"/>
</dbReference>
<dbReference type="InterPro" id="IPR023214">
    <property type="entry name" value="HAD_sf"/>
</dbReference>
<dbReference type="InterPro" id="IPR041492">
    <property type="entry name" value="HAD_2"/>
</dbReference>
<dbReference type="InterPro" id="IPR006439">
    <property type="entry name" value="HAD-SF_hydro_IA"/>
</dbReference>
<accession>A0A7Y3WRR3</accession>
<reference evidence="4 5" key="1">
    <citation type="submission" date="2020-05" db="EMBL/GenBank/DDBJ databases">
        <title>Complete genome of Clostridium estertheticum subspecies estertheticum, isolated from Vacuum packed lamb meat from New Zealand imported to Switzerland.</title>
        <authorList>
            <person name="Wambui J."/>
            <person name="Stevens M.J.A."/>
            <person name="Stephan R."/>
        </authorList>
    </citation>
    <scope>NUCLEOTIDE SEQUENCE [LARGE SCALE GENOMIC DNA]</scope>
    <source>
        <strain evidence="4 5">CEST001</strain>
    </source>
</reference>
<comment type="similarity">
    <text evidence="1">Belongs to the HAD-like hydrolase superfamily. CbbY/CbbZ/Gph/YieH family.</text>
</comment>
<sequence>MISLDKIQGDFVLKAVIFDMDGVIIDSEPAHIKLENETYKKLGIEVTGDEHHSFVGATSRYMWEALKNKYNLNQTLDELIEYDRSKYFKYLNSDECDIALIDGVKELIKDFHENGIKLAIASSSPLNVIMAIASKFQIEEYFEIFVTGDYVQRSKPEPDIFLFASEKLGVSPENFIVIEDSHNGVRAAKKAGMKCVGINSGAEGSQDISMADLVINNFKEVNYIKLS</sequence>
<dbReference type="EMBL" id="JABEYB010000003">
    <property type="protein sequence ID" value="NNU75164.1"/>
    <property type="molecule type" value="Genomic_DNA"/>
</dbReference>
<evidence type="ECO:0000313" key="5">
    <source>
        <dbReference type="Proteomes" id="UP000531659"/>
    </source>
</evidence>
<dbReference type="NCBIfam" id="TIGR01509">
    <property type="entry name" value="HAD-SF-IA-v3"/>
    <property type="match status" value="1"/>
</dbReference>
<dbReference type="NCBIfam" id="TIGR01549">
    <property type="entry name" value="HAD-SF-IA-v1"/>
    <property type="match status" value="1"/>
</dbReference>
<dbReference type="Proteomes" id="UP000531659">
    <property type="component" value="Unassembled WGS sequence"/>
</dbReference>
<comment type="caution">
    <text evidence="4">The sequence shown here is derived from an EMBL/GenBank/DDBJ whole genome shotgun (WGS) entry which is preliminary data.</text>
</comment>
<dbReference type="InterPro" id="IPR023198">
    <property type="entry name" value="PGP-like_dom2"/>
</dbReference>
<dbReference type="InterPro" id="IPR036412">
    <property type="entry name" value="HAD-like_sf"/>
</dbReference>
<proteinExistence type="inferred from homology"/>
<organism evidence="4 5">
    <name type="scientific">Clostridium estertheticum</name>
    <dbReference type="NCBI Taxonomy" id="238834"/>
    <lineage>
        <taxon>Bacteria</taxon>
        <taxon>Bacillati</taxon>
        <taxon>Bacillota</taxon>
        <taxon>Clostridia</taxon>
        <taxon>Eubacteriales</taxon>
        <taxon>Clostridiaceae</taxon>
        <taxon>Clostridium</taxon>
    </lineage>
</organism>
<dbReference type="PANTHER" id="PTHR18901">
    <property type="entry name" value="2-DEOXYGLUCOSE-6-PHOSPHATE PHOSPHATASE 2"/>
    <property type="match status" value="1"/>
</dbReference>
<dbReference type="Gene3D" id="3.40.50.1000">
    <property type="entry name" value="HAD superfamily/HAD-like"/>
    <property type="match status" value="1"/>
</dbReference>
<evidence type="ECO:0000313" key="4">
    <source>
        <dbReference type="EMBL" id="NNU75164.1"/>
    </source>
</evidence>
<dbReference type="SFLD" id="SFLDS00003">
    <property type="entry name" value="Haloacid_Dehalogenase"/>
    <property type="match status" value="1"/>
</dbReference>
<evidence type="ECO:0000256" key="1">
    <source>
        <dbReference type="ARBA" id="ARBA00006171"/>
    </source>
</evidence>
<dbReference type="PANTHER" id="PTHR18901:SF38">
    <property type="entry name" value="PSEUDOURIDINE-5'-PHOSPHATASE"/>
    <property type="match status" value="1"/>
</dbReference>
<name>A0A7Y3WRR3_9CLOT</name>
<dbReference type="GO" id="GO:0046872">
    <property type="term" value="F:metal ion binding"/>
    <property type="evidence" value="ECO:0007669"/>
    <property type="project" value="UniProtKB-KW"/>
</dbReference>
<protein>
    <submittedName>
        <fullName evidence="4">HAD family phosphatase</fullName>
    </submittedName>
</protein>
<dbReference type="Gene3D" id="1.10.150.240">
    <property type="entry name" value="Putative phosphatase, domain 2"/>
    <property type="match status" value="1"/>
</dbReference>
<gene>
    <name evidence="4" type="ORF">HLQ16_04395</name>
</gene>
<dbReference type="SFLD" id="SFLDG01135">
    <property type="entry name" value="C1.5.6:_HAD__Beta-PGM__Phospha"/>
    <property type="match status" value="1"/>
</dbReference>